<accession>A0A7G6XAM6</accession>
<dbReference type="CDD" id="cd01166">
    <property type="entry name" value="KdgK"/>
    <property type="match status" value="1"/>
</dbReference>
<proteinExistence type="predicted"/>
<dbReference type="SUPFAM" id="SSF53613">
    <property type="entry name" value="Ribokinase-like"/>
    <property type="match status" value="1"/>
</dbReference>
<reference evidence="6" key="1">
    <citation type="submission" date="2019-09" db="EMBL/GenBank/DDBJ databases">
        <title>Antimicrobial potential of Antarctic Bacteria.</title>
        <authorList>
            <person name="Benaud N."/>
            <person name="Edwards R.J."/>
            <person name="Ferrari B.C."/>
        </authorList>
    </citation>
    <scope>NUCLEOTIDE SEQUENCE [LARGE SCALE GENOMIC DNA]</scope>
    <source>
        <strain evidence="6">SPB151</strain>
    </source>
</reference>
<evidence type="ECO:0000313" key="5">
    <source>
        <dbReference type="EMBL" id="QNE23291.1"/>
    </source>
</evidence>
<dbReference type="InterPro" id="IPR029056">
    <property type="entry name" value="Ribokinase-like"/>
</dbReference>
<name>A0A7G6XAM6_9ACTN</name>
<dbReference type="Proteomes" id="UP000515563">
    <property type="component" value="Chromosome"/>
</dbReference>
<dbReference type="Pfam" id="PF00294">
    <property type="entry name" value="PfkB"/>
    <property type="match status" value="1"/>
</dbReference>
<dbReference type="AlphaFoldDB" id="A0A7G6XAM6"/>
<keyword evidence="6" id="KW-1185">Reference proteome</keyword>
<feature type="region of interest" description="Disordered" evidence="3">
    <location>
        <begin position="308"/>
        <end position="330"/>
    </location>
</feature>
<dbReference type="InterPro" id="IPR011611">
    <property type="entry name" value="PfkB_dom"/>
</dbReference>
<dbReference type="GO" id="GO:0005829">
    <property type="term" value="C:cytosol"/>
    <property type="evidence" value="ECO:0007669"/>
    <property type="project" value="TreeGrafter"/>
</dbReference>
<evidence type="ECO:0000256" key="2">
    <source>
        <dbReference type="ARBA" id="ARBA00022777"/>
    </source>
</evidence>
<dbReference type="KEGG" id="kqi:F1D05_34165"/>
<protein>
    <submittedName>
        <fullName evidence="5">Sugar kinase</fullName>
    </submittedName>
</protein>
<dbReference type="PANTHER" id="PTHR10584">
    <property type="entry name" value="SUGAR KINASE"/>
    <property type="match status" value="1"/>
</dbReference>
<dbReference type="GO" id="GO:0016301">
    <property type="term" value="F:kinase activity"/>
    <property type="evidence" value="ECO:0007669"/>
    <property type="project" value="UniProtKB-KW"/>
</dbReference>
<organism evidence="5 6">
    <name type="scientific">Kribbella qitaiheensis</name>
    <dbReference type="NCBI Taxonomy" id="1544730"/>
    <lineage>
        <taxon>Bacteria</taxon>
        <taxon>Bacillati</taxon>
        <taxon>Actinomycetota</taxon>
        <taxon>Actinomycetes</taxon>
        <taxon>Propionibacteriales</taxon>
        <taxon>Kribbellaceae</taxon>
        <taxon>Kribbella</taxon>
    </lineage>
</organism>
<dbReference type="EMBL" id="CP043661">
    <property type="protein sequence ID" value="QNE23291.1"/>
    <property type="molecule type" value="Genomic_DNA"/>
</dbReference>
<reference evidence="5 6" key="2">
    <citation type="journal article" date="2020" name="Microbiol. Resour. Announc.">
        <title>Antarctic desert soil bacteria exhibit high novel natural product potential, evaluated through long-read genome sequencing and comparative genomics.</title>
        <authorList>
            <person name="Benaud N."/>
            <person name="Edwards R.J."/>
            <person name="Amos T.G."/>
            <person name="D'Agostino P.M."/>
            <person name="Gutierrez-Chavez C."/>
            <person name="Montgomery K."/>
            <person name="Nicetic I."/>
            <person name="Ferrari B.C."/>
        </authorList>
    </citation>
    <scope>NUCLEOTIDE SEQUENCE [LARGE SCALE GENOMIC DNA]</scope>
    <source>
        <strain evidence="5 6">SPB151</strain>
    </source>
</reference>
<feature type="domain" description="Carbohydrate kinase PfkB" evidence="4">
    <location>
        <begin position="8"/>
        <end position="293"/>
    </location>
</feature>
<evidence type="ECO:0000256" key="1">
    <source>
        <dbReference type="ARBA" id="ARBA00022679"/>
    </source>
</evidence>
<keyword evidence="2 5" id="KW-0418">Kinase</keyword>
<evidence type="ECO:0000256" key="3">
    <source>
        <dbReference type="SAM" id="MobiDB-lite"/>
    </source>
</evidence>
<dbReference type="PANTHER" id="PTHR10584:SF166">
    <property type="entry name" value="RIBOKINASE"/>
    <property type="match status" value="1"/>
</dbReference>
<evidence type="ECO:0000313" key="6">
    <source>
        <dbReference type="Proteomes" id="UP000515563"/>
    </source>
</evidence>
<gene>
    <name evidence="5" type="ORF">F1D05_34165</name>
</gene>
<dbReference type="Gene3D" id="3.40.1190.20">
    <property type="match status" value="1"/>
</dbReference>
<keyword evidence="1" id="KW-0808">Transferase</keyword>
<sequence length="330" mass="33328">MSAAAAPDVVVIGEILVELSSREPLDAGVALTLNFSGDALNAAAASAAAGAHTALLARVPDDELGDRLLERVIALGIDTTQVMRVKGQHGLYLQHADPSGAREFTYVRRGSAGSGLGPGDVPLELVAKAGAVLASGIACAISPLSAKAIRVAAATARCFVYDPNWRPRLVDANGAADHLRALAPSTRLVTPAWPREAQLVSDSQDPVAVCTALRELGVQAVALTRGVEGVLLDDAGNLVEIPAIPAPAVVDQTGAGDSFAGTVTARLALGDSLIEAVRLGVAAASLSVSGLGGTGHVATLEESRAHAAPAHVATLEESRAHAAPAHVATP</sequence>
<evidence type="ECO:0000259" key="4">
    <source>
        <dbReference type="Pfam" id="PF00294"/>
    </source>
</evidence>